<organism evidence="1">
    <name type="scientific">marine sediment metagenome</name>
    <dbReference type="NCBI Taxonomy" id="412755"/>
    <lineage>
        <taxon>unclassified sequences</taxon>
        <taxon>metagenomes</taxon>
        <taxon>ecological metagenomes</taxon>
    </lineage>
</organism>
<gene>
    <name evidence="1" type="ORF">LCGC14_2521960</name>
</gene>
<dbReference type="EMBL" id="LAZR01040705">
    <property type="protein sequence ID" value="KKL13819.1"/>
    <property type="molecule type" value="Genomic_DNA"/>
</dbReference>
<name>A0A0F9AW57_9ZZZZ</name>
<accession>A0A0F9AW57</accession>
<evidence type="ECO:0000313" key="1">
    <source>
        <dbReference type="EMBL" id="KKL13819.1"/>
    </source>
</evidence>
<proteinExistence type="predicted"/>
<sequence length="78" mass="9433">MLVMLMDIENLRRNRKDKMDLKFEKMPNLNTVIMYIEKCEGKHIQQVVYSTYHKALTQICYGCKKIRSDCNFEEVQKR</sequence>
<reference evidence="1" key="1">
    <citation type="journal article" date="2015" name="Nature">
        <title>Complex archaea that bridge the gap between prokaryotes and eukaryotes.</title>
        <authorList>
            <person name="Spang A."/>
            <person name="Saw J.H."/>
            <person name="Jorgensen S.L."/>
            <person name="Zaremba-Niedzwiedzka K."/>
            <person name="Martijn J."/>
            <person name="Lind A.E."/>
            <person name="van Eijk R."/>
            <person name="Schleper C."/>
            <person name="Guy L."/>
            <person name="Ettema T.J."/>
        </authorList>
    </citation>
    <scope>NUCLEOTIDE SEQUENCE</scope>
</reference>
<dbReference type="AlphaFoldDB" id="A0A0F9AW57"/>
<protein>
    <submittedName>
        <fullName evidence="1">Uncharacterized protein</fullName>
    </submittedName>
</protein>
<comment type="caution">
    <text evidence="1">The sequence shown here is derived from an EMBL/GenBank/DDBJ whole genome shotgun (WGS) entry which is preliminary data.</text>
</comment>